<evidence type="ECO:0000313" key="1">
    <source>
        <dbReference type="EMBL" id="VVA97110.1"/>
    </source>
</evidence>
<protein>
    <submittedName>
        <fullName evidence="1">Uncharacterized protein</fullName>
    </submittedName>
</protein>
<keyword evidence="2" id="KW-1185">Reference proteome</keyword>
<dbReference type="EMBL" id="CABITT030000003">
    <property type="protein sequence ID" value="VVA97110.1"/>
    <property type="molecule type" value="Genomic_DNA"/>
</dbReference>
<gene>
    <name evidence="1" type="ORF">ANE_LOCUS7555</name>
</gene>
<organism evidence="1 2">
    <name type="scientific">Arabis nemorensis</name>
    <dbReference type="NCBI Taxonomy" id="586526"/>
    <lineage>
        <taxon>Eukaryota</taxon>
        <taxon>Viridiplantae</taxon>
        <taxon>Streptophyta</taxon>
        <taxon>Embryophyta</taxon>
        <taxon>Tracheophyta</taxon>
        <taxon>Spermatophyta</taxon>
        <taxon>Magnoliopsida</taxon>
        <taxon>eudicotyledons</taxon>
        <taxon>Gunneridae</taxon>
        <taxon>Pentapetalae</taxon>
        <taxon>rosids</taxon>
        <taxon>malvids</taxon>
        <taxon>Brassicales</taxon>
        <taxon>Brassicaceae</taxon>
        <taxon>Arabideae</taxon>
        <taxon>Arabis</taxon>
    </lineage>
</organism>
<comment type="caution">
    <text evidence="1">The sequence shown here is derived from an EMBL/GenBank/DDBJ whole genome shotgun (WGS) entry which is preliminary data.</text>
</comment>
<dbReference type="Proteomes" id="UP000489600">
    <property type="component" value="Unassembled WGS sequence"/>
</dbReference>
<accession>A0A565B6Z7</accession>
<sequence>MVRATVLKVGDIAVEGVPSNKAKGVKMALEPPMNSAQRRKLGDITNLQNQKANQHQQSLLLSSSEYAEKLQKAMLNPFFFLGS</sequence>
<name>A0A565B6Z7_9BRAS</name>
<proteinExistence type="predicted"/>
<dbReference type="AlphaFoldDB" id="A0A565B6Z7"/>
<reference evidence="1" key="1">
    <citation type="submission" date="2019-07" db="EMBL/GenBank/DDBJ databases">
        <authorList>
            <person name="Dittberner H."/>
        </authorList>
    </citation>
    <scope>NUCLEOTIDE SEQUENCE [LARGE SCALE GENOMIC DNA]</scope>
</reference>
<evidence type="ECO:0000313" key="2">
    <source>
        <dbReference type="Proteomes" id="UP000489600"/>
    </source>
</evidence>